<reference evidence="2" key="1">
    <citation type="journal article" date="2022" name="bioRxiv">
        <title>Sequencing and chromosome-scale assembly of the giantPleurodeles waltlgenome.</title>
        <authorList>
            <person name="Brown T."/>
            <person name="Elewa A."/>
            <person name="Iarovenko S."/>
            <person name="Subramanian E."/>
            <person name="Araus A.J."/>
            <person name="Petzold A."/>
            <person name="Susuki M."/>
            <person name="Suzuki K.-i.T."/>
            <person name="Hayashi T."/>
            <person name="Toyoda A."/>
            <person name="Oliveira C."/>
            <person name="Osipova E."/>
            <person name="Leigh N.D."/>
            <person name="Simon A."/>
            <person name="Yun M.H."/>
        </authorList>
    </citation>
    <scope>NUCLEOTIDE SEQUENCE</scope>
    <source>
        <strain evidence="2">20211129_DDA</strain>
        <tissue evidence="2">Liver</tissue>
    </source>
</reference>
<protein>
    <recommendedName>
        <fullName evidence="4">Secreted protein</fullName>
    </recommendedName>
</protein>
<evidence type="ECO:0000256" key="1">
    <source>
        <dbReference type="SAM" id="Phobius"/>
    </source>
</evidence>
<keyword evidence="1" id="KW-1133">Transmembrane helix</keyword>
<dbReference type="AlphaFoldDB" id="A0AAV7TDU3"/>
<comment type="caution">
    <text evidence="2">The sequence shown here is derived from an EMBL/GenBank/DDBJ whole genome shotgun (WGS) entry which is preliminary data.</text>
</comment>
<keyword evidence="1" id="KW-0472">Membrane</keyword>
<keyword evidence="3" id="KW-1185">Reference proteome</keyword>
<evidence type="ECO:0000313" key="2">
    <source>
        <dbReference type="EMBL" id="KAJ1174724.1"/>
    </source>
</evidence>
<evidence type="ECO:0000313" key="3">
    <source>
        <dbReference type="Proteomes" id="UP001066276"/>
    </source>
</evidence>
<keyword evidence="1" id="KW-0812">Transmembrane</keyword>
<accession>A0AAV7TDU3</accession>
<dbReference type="Proteomes" id="UP001066276">
    <property type="component" value="Chromosome 3_2"/>
</dbReference>
<dbReference type="EMBL" id="JANPWB010000006">
    <property type="protein sequence ID" value="KAJ1174724.1"/>
    <property type="molecule type" value="Genomic_DNA"/>
</dbReference>
<feature type="transmembrane region" description="Helical" evidence="1">
    <location>
        <begin position="6"/>
        <end position="25"/>
    </location>
</feature>
<name>A0AAV7TDU3_PLEWA</name>
<evidence type="ECO:0008006" key="4">
    <source>
        <dbReference type="Google" id="ProtNLM"/>
    </source>
</evidence>
<gene>
    <name evidence="2" type="ORF">NDU88_000017</name>
</gene>
<organism evidence="2 3">
    <name type="scientific">Pleurodeles waltl</name>
    <name type="common">Iberian ribbed newt</name>
    <dbReference type="NCBI Taxonomy" id="8319"/>
    <lineage>
        <taxon>Eukaryota</taxon>
        <taxon>Metazoa</taxon>
        <taxon>Chordata</taxon>
        <taxon>Craniata</taxon>
        <taxon>Vertebrata</taxon>
        <taxon>Euteleostomi</taxon>
        <taxon>Amphibia</taxon>
        <taxon>Batrachia</taxon>
        <taxon>Caudata</taxon>
        <taxon>Salamandroidea</taxon>
        <taxon>Salamandridae</taxon>
        <taxon>Pleurodelinae</taxon>
        <taxon>Pleurodeles</taxon>
    </lineage>
</organism>
<sequence>MLSSVAVFAVLMSVFWELGVAPGRYRQENRRTPRVFWELGVAPGRYRQENRRTPRCLLMWARTWSAIYDYSFENDSVVEGPCTRHLKT</sequence>
<proteinExistence type="predicted"/>